<organism evidence="4">
    <name type="scientific">uncultured Mycobacterium sp</name>
    <dbReference type="NCBI Taxonomy" id="171292"/>
    <lineage>
        <taxon>Bacteria</taxon>
        <taxon>Bacillati</taxon>
        <taxon>Actinomycetota</taxon>
        <taxon>Actinomycetes</taxon>
        <taxon>Mycobacteriales</taxon>
        <taxon>Mycobacteriaceae</taxon>
        <taxon>Mycobacterium</taxon>
        <taxon>environmental samples</taxon>
    </lineage>
</organism>
<dbReference type="AlphaFoldDB" id="A0A1Y5PEJ5"/>
<feature type="chain" id="PRO_5012260849" description="DUF4189 domain-containing protein" evidence="2">
    <location>
        <begin position="40"/>
        <end position="240"/>
    </location>
</feature>
<proteinExistence type="predicted"/>
<dbReference type="EMBL" id="FLQS01000034">
    <property type="protein sequence ID" value="SBS77092.1"/>
    <property type="molecule type" value="Genomic_DNA"/>
</dbReference>
<feature type="compositionally biased region" description="Pro residues" evidence="1">
    <location>
        <begin position="146"/>
        <end position="161"/>
    </location>
</feature>
<evidence type="ECO:0000256" key="2">
    <source>
        <dbReference type="SAM" id="SignalP"/>
    </source>
</evidence>
<feature type="signal peptide" evidence="2">
    <location>
        <begin position="1"/>
        <end position="39"/>
    </location>
</feature>
<protein>
    <recommendedName>
        <fullName evidence="3">DUF4189 domain-containing protein</fullName>
    </recommendedName>
</protein>
<evidence type="ECO:0000256" key="1">
    <source>
        <dbReference type="SAM" id="MobiDB-lite"/>
    </source>
</evidence>
<dbReference type="InterPro" id="IPR025240">
    <property type="entry name" value="DUF4189"/>
</dbReference>
<feature type="domain" description="DUF4189" evidence="3">
    <location>
        <begin position="60"/>
        <end position="141"/>
    </location>
</feature>
<gene>
    <name evidence="4" type="ORF">MHPYR_40094</name>
</gene>
<feature type="region of interest" description="Disordered" evidence="1">
    <location>
        <begin position="139"/>
        <end position="163"/>
    </location>
</feature>
<name>A0A1Y5PEJ5_9MYCO</name>
<accession>A0A1Y5PEJ5</accession>
<reference evidence="4" key="1">
    <citation type="submission" date="2016-03" db="EMBL/GenBank/DDBJ databases">
        <authorList>
            <person name="Ploux O."/>
        </authorList>
    </citation>
    <scope>NUCLEOTIDE SEQUENCE</scope>
    <source>
        <strain evidence="4">UC10</strain>
    </source>
</reference>
<keyword evidence="2" id="KW-0732">Signal</keyword>
<dbReference type="Pfam" id="PF13827">
    <property type="entry name" value="DUF4189"/>
    <property type="match status" value="1"/>
</dbReference>
<sequence length="240" mass="24379">MTTIYQGRAGRRSHTIAATLLAAAATVAGMVGAAAPAHAADQYIALALGYINENPPVTMAGGSAINGSRDQAAQGALTNCVNNGGSHCVTEVIATNECAAAASNDYGEEVGASAPSLAAAQSKAKSMLQNQQGAKVIVSGCANGATPPPPNDPPPPPPAPKLGPTVSFDTVLGGMVAHITDRSGVSSQCTYATDNYNRGFALPANSKYDLRIVPAVPRFRNWTVTITCDNGTSTTATTFF</sequence>
<evidence type="ECO:0000259" key="3">
    <source>
        <dbReference type="Pfam" id="PF13827"/>
    </source>
</evidence>
<evidence type="ECO:0000313" key="4">
    <source>
        <dbReference type="EMBL" id="SBS77092.1"/>
    </source>
</evidence>